<organism evidence="2 3">
    <name type="scientific">Trifolium medium</name>
    <dbReference type="NCBI Taxonomy" id="97028"/>
    <lineage>
        <taxon>Eukaryota</taxon>
        <taxon>Viridiplantae</taxon>
        <taxon>Streptophyta</taxon>
        <taxon>Embryophyta</taxon>
        <taxon>Tracheophyta</taxon>
        <taxon>Spermatophyta</taxon>
        <taxon>Magnoliopsida</taxon>
        <taxon>eudicotyledons</taxon>
        <taxon>Gunneridae</taxon>
        <taxon>Pentapetalae</taxon>
        <taxon>rosids</taxon>
        <taxon>fabids</taxon>
        <taxon>Fabales</taxon>
        <taxon>Fabaceae</taxon>
        <taxon>Papilionoideae</taxon>
        <taxon>50 kb inversion clade</taxon>
        <taxon>NPAAA clade</taxon>
        <taxon>Hologalegina</taxon>
        <taxon>IRL clade</taxon>
        <taxon>Trifolieae</taxon>
        <taxon>Trifolium</taxon>
    </lineage>
</organism>
<name>A0A392MCB7_9FABA</name>
<dbReference type="EMBL" id="LXQA010007238">
    <property type="protein sequence ID" value="MCH84699.1"/>
    <property type="molecule type" value="Genomic_DNA"/>
</dbReference>
<evidence type="ECO:0000259" key="1">
    <source>
        <dbReference type="Pfam" id="PF20167"/>
    </source>
</evidence>
<accession>A0A392MCB7</accession>
<comment type="caution">
    <text evidence="2">The sequence shown here is derived from an EMBL/GenBank/DDBJ whole genome shotgun (WGS) entry which is preliminary data.</text>
</comment>
<dbReference type="AlphaFoldDB" id="A0A392MCB7"/>
<reference evidence="2 3" key="1">
    <citation type="journal article" date="2018" name="Front. Plant Sci.">
        <title>Red Clover (Trifolium pratense) and Zigzag Clover (T. medium) - A Picture of Genomic Similarities and Differences.</title>
        <authorList>
            <person name="Dluhosova J."/>
            <person name="Istvanek J."/>
            <person name="Nedelnik J."/>
            <person name="Repkova J."/>
        </authorList>
    </citation>
    <scope>NUCLEOTIDE SEQUENCE [LARGE SCALE GENOMIC DNA]</scope>
    <source>
        <strain evidence="3">cv. 10/8</strain>
        <tissue evidence="2">Leaf</tissue>
    </source>
</reference>
<protein>
    <recommendedName>
        <fullName evidence="1">Putative plant transposon protein domain-containing protein</fullName>
    </recommendedName>
</protein>
<evidence type="ECO:0000313" key="2">
    <source>
        <dbReference type="EMBL" id="MCH84699.1"/>
    </source>
</evidence>
<keyword evidence="3" id="KW-1185">Reference proteome</keyword>
<sequence length="156" mass="17656">MEPIAKAWANWLVHNFECCSNESEIIMSRCYAIYTIMKGEPISVGGLIARSIKAMVTAPVVYFGHPFVITFLCERLGFPTRSRDDIKGRLEPIGRKFFRKAHKAADIAYAEHAAAQAAAAPPPPPPHQHQFPPHIPHHHQYTNFEMRMDVSQYNMA</sequence>
<proteinExistence type="predicted"/>
<dbReference type="Proteomes" id="UP000265520">
    <property type="component" value="Unassembled WGS sequence"/>
</dbReference>
<feature type="domain" description="Putative plant transposon protein" evidence="1">
    <location>
        <begin position="1"/>
        <end position="77"/>
    </location>
</feature>
<dbReference type="InterPro" id="IPR046796">
    <property type="entry name" value="Transposase_32_dom"/>
</dbReference>
<evidence type="ECO:0000313" key="3">
    <source>
        <dbReference type="Proteomes" id="UP000265520"/>
    </source>
</evidence>
<dbReference type="Pfam" id="PF20167">
    <property type="entry name" value="Transposase_32"/>
    <property type="match status" value="1"/>
</dbReference>
<gene>
    <name evidence="2" type="ORF">A2U01_0005534</name>
</gene>